<proteinExistence type="predicted"/>
<evidence type="ECO:0000313" key="1">
    <source>
        <dbReference type="EMBL" id="CAG5096633.1"/>
    </source>
</evidence>
<comment type="caution">
    <text evidence="1">The sequence shown here is derived from an EMBL/GenBank/DDBJ whole genome shotgun (WGS) entry which is preliminary data.</text>
</comment>
<evidence type="ECO:0000313" key="2">
    <source>
        <dbReference type="Proteomes" id="UP000786811"/>
    </source>
</evidence>
<keyword evidence="2" id="KW-1185">Reference proteome</keyword>
<dbReference type="AlphaFoldDB" id="A0A8J2HGL3"/>
<protein>
    <submittedName>
        <fullName evidence="1">Uncharacterized protein</fullName>
    </submittedName>
</protein>
<gene>
    <name evidence="1" type="ORF">HICCMSTLAB_LOCUS8307</name>
</gene>
<dbReference type="EMBL" id="CAJNRD030001121">
    <property type="protein sequence ID" value="CAG5096633.1"/>
    <property type="molecule type" value="Genomic_DNA"/>
</dbReference>
<organism evidence="1 2">
    <name type="scientific">Cotesia congregata</name>
    <name type="common">Parasitoid wasp</name>
    <name type="synonym">Apanteles congregatus</name>
    <dbReference type="NCBI Taxonomy" id="51543"/>
    <lineage>
        <taxon>Eukaryota</taxon>
        <taxon>Metazoa</taxon>
        <taxon>Ecdysozoa</taxon>
        <taxon>Arthropoda</taxon>
        <taxon>Hexapoda</taxon>
        <taxon>Insecta</taxon>
        <taxon>Pterygota</taxon>
        <taxon>Neoptera</taxon>
        <taxon>Endopterygota</taxon>
        <taxon>Hymenoptera</taxon>
        <taxon>Apocrita</taxon>
        <taxon>Ichneumonoidea</taxon>
        <taxon>Braconidae</taxon>
        <taxon>Microgastrinae</taxon>
        <taxon>Cotesia</taxon>
    </lineage>
</organism>
<reference evidence="1" key="1">
    <citation type="submission" date="2021-04" db="EMBL/GenBank/DDBJ databases">
        <authorList>
            <person name="Chebbi M.A.C M."/>
        </authorList>
    </citation>
    <scope>NUCLEOTIDE SEQUENCE</scope>
</reference>
<dbReference type="Proteomes" id="UP000786811">
    <property type="component" value="Unassembled WGS sequence"/>
</dbReference>
<accession>A0A8J2HGL3</accession>
<dbReference type="OrthoDB" id="7697635at2759"/>
<name>A0A8J2HGL3_COTCN</name>
<sequence length="127" mass="15339">MDLALRETDCEDVPKMIWQRILSSTYCPRYKFVKTTDGREPLWNDRNAKGWIKEIWSRLRCENIGRHDKKGYKAWDCRLCHSEPETIEHLLIYRKARMLCPQKSQTKFKLSLMVNMMLTFTFWSKNC</sequence>